<dbReference type="InterPro" id="IPR024486">
    <property type="entry name" value="DUF2617"/>
</dbReference>
<sequence length="167" mass="18171">MPLYQLAVAPADVSGTALRLTLNAPVPEPLARSRLRHPDRGVLTLGVLGASHVVTVDHPHAQFSEEVSCTEQVGGTHLPERADHAGYRLRSRIATLDEPGFRELATALRTSCALEPGWIGGTFPGDDAALTVLTAQPLPSGWRWRTWHLYPDQHGGTVVFTTSRWLP</sequence>
<gene>
    <name evidence="1" type="ORF">FR943_11170</name>
</gene>
<keyword evidence="2" id="KW-1185">Reference proteome</keyword>
<name>A0ABS6KLE0_9MYCO</name>
<dbReference type="EMBL" id="VOMB01000016">
    <property type="protein sequence ID" value="MBU9764402.1"/>
    <property type="molecule type" value="Genomic_DNA"/>
</dbReference>
<protein>
    <submittedName>
        <fullName evidence="1">DUF2617 family protein</fullName>
    </submittedName>
</protein>
<accession>A0ABS6KLE0</accession>
<evidence type="ECO:0000313" key="1">
    <source>
        <dbReference type="EMBL" id="MBU9764402.1"/>
    </source>
</evidence>
<proteinExistence type="predicted"/>
<reference evidence="1 2" key="1">
    <citation type="journal article" date="2021" name="Sci. Rep.">
        <title>Phenotypic and genomic hallmarks of a novel, potentially pathogenic rapidly growing Mycobacterium species related to the Mycobacterium fortuitum complex.</title>
        <authorList>
            <person name="Gharbi R."/>
            <person name="Khanna V."/>
            <person name="Frigui W."/>
            <person name="Mhenni B."/>
            <person name="Brosch R."/>
            <person name="Mardassi H."/>
        </authorList>
    </citation>
    <scope>NUCLEOTIDE SEQUENCE [LARGE SCALE GENOMIC DNA]</scope>
    <source>
        <strain evidence="1 2">TNTM28</strain>
    </source>
</reference>
<evidence type="ECO:0000313" key="2">
    <source>
        <dbReference type="Proteomes" id="UP000812982"/>
    </source>
</evidence>
<dbReference type="Pfam" id="PF10936">
    <property type="entry name" value="DUF2617"/>
    <property type="match status" value="1"/>
</dbReference>
<organism evidence="1 2">
    <name type="scientific">[Mycobacterium] fortunisiensis</name>
    <dbReference type="NCBI Taxonomy" id="2600579"/>
    <lineage>
        <taxon>Bacteria</taxon>
        <taxon>Bacillati</taxon>
        <taxon>Actinomycetota</taxon>
        <taxon>Actinomycetes</taxon>
        <taxon>Mycobacteriales</taxon>
        <taxon>Mycobacteriaceae</taxon>
        <taxon>Mycolicibacterium</taxon>
    </lineage>
</organism>
<comment type="caution">
    <text evidence="1">The sequence shown here is derived from an EMBL/GenBank/DDBJ whole genome shotgun (WGS) entry which is preliminary data.</text>
</comment>
<dbReference type="Proteomes" id="UP000812982">
    <property type="component" value="Unassembled WGS sequence"/>
</dbReference>
<dbReference type="RefSeq" id="WP_217156901.1">
    <property type="nucleotide sequence ID" value="NZ_VOMB01000016.1"/>
</dbReference>